<dbReference type="EMBL" id="CACVBM020001163">
    <property type="protein sequence ID" value="CAA7036427.1"/>
    <property type="molecule type" value="Genomic_DNA"/>
</dbReference>
<protein>
    <submittedName>
        <fullName evidence="2">Uncharacterized protein</fullName>
    </submittedName>
</protein>
<sequence>MQTRSRGKSNLLSSDELQRAERAKRERQRQNRVEAESSSGFQTGSELHSVTTTLVLRRWQITTEELLHRELFHHKPGIQLKLNVRQDKSELAIFRRFQRIVPALPHHQSQISTSTSRQA</sequence>
<dbReference type="Proteomes" id="UP000467841">
    <property type="component" value="Unassembled WGS sequence"/>
</dbReference>
<organism evidence="2 3">
    <name type="scientific">Microthlaspi erraticum</name>
    <dbReference type="NCBI Taxonomy" id="1685480"/>
    <lineage>
        <taxon>Eukaryota</taxon>
        <taxon>Viridiplantae</taxon>
        <taxon>Streptophyta</taxon>
        <taxon>Embryophyta</taxon>
        <taxon>Tracheophyta</taxon>
        <taxon>Spermatophyta</taxon>
        <taxon>Magnoliopsida</taxon>
        <taxon>eudicotyledons</taxon>
        <taxon>Gunneridae</taxon>
        <taxon>Pentapetalae</taxon>
        <taxon>rosids</taxon>
        <taxon>malvids</taxon>
        <taxon>Brassicales</taxon>
        <taxon>Brassicaceae</taxon>
        <taxon>Coluteocarpeae</taxon>
        <taxon>Microthlaspi</taxon>
    </lineage>
</organism>
<name>A0A6D2J8W3_9BRAS</name>
<reference evidence="2" key="1">
    <citation type="submission" date="2020-01" db="EMBL/GenBank/DDBJ databases">
        <authorList>
            <person name="Mishra B."/>
        </authorList>
    </citation>
    <scope>NUCLEOTIDE SEQUENCE [LARGE SCALE GENOMIC DNA]</scope>
</reference>
<evidence type="ECO:0000313" key="3">
    <source>
        <dbReference type="Proteomes" id="UP000467841"/>
    </source>
</evidence>
<feature type="compositionally biased region" description="Polar residues" evidence="1">
    <location>
        <begin position="36"/>
        <end position="46"/>
    </location>
</feature>
<evidence type="ECO:0000313" key="2">
    <source>
        <dbReference type="EMBL" id="CAA7036427.1"/>
    </source>
</evidence>
<dbReference type="AlphaFoldDB" id="A0A6D2J8W3"/>
<feature type="region of interest" description="Disordered" evidence="1">
    <location>
        <begin position="1"/>
        <end position="46"/>
    </location>
</feature>
<comment type="caution">
    <text evidence="2">The sequence shown here is derived from an EMBL/GenBank/DDBJ whole genome shotgun (WGS) entry which is preliminary data.</text>
</comment>
<accession>A0A6D2J8W3</accession>
<feature type="compositionally biased region" description="Basic and acidic residues" evidence="1">
    <location>
        <begin position="16"/>
        <end position="35"/>
    </location>
</feature>
<keyword evidence="3" id="KW-1185">Reference proteome</keyword>
<evidence type="ECO:0000256" key="1">
    <source>
        <dbReference type="SAM" id="MobiDB-lite"/>
    </source>
</evidence>
<feature type="compositionally biased region" description="Polar residues" evidence="1">
    <location>
        <begin position="1"/>
        <end position="15"/>
    </location>
</feature>
<proteinExistence type="predicted"/>
<gene>
    <name evidence="2" type="ORF">MERR_LOCUS23662</name>
</gene>